<dbReference type="SUPFAM" id="SSF51419">
    <property type="entry name" value="PLP-binding barrel"/>
    <property type="match status" value="1"/>
</dbReference>
<name>A0AAU8A009_9BURK</name>
<dbReference type="Gene3D" id="3.20.20.10">
    <property type="entry name" value="Alanine racemase"/>
    <property type="match status" value="1"/>
</dbReference>
<proteinExistence type="inferred from homology"/>
<dbReference type="Pfam" id="PF14031">
    <property type="entry name" value="D-ser_dehydrat"/>
    <property type="match status" value="1"/>
</dbReference>
<evidence type="ECO:0000256" key="2">
    <source>
        <dbReference type="ARBA" id="ARBA00023239"/>
    </source>
</evidence>
<reference evidence="4" key="1">
    <citation type="submission" date="2022-06" db="EMBL/GenBank/DDBJ databases">
        <title>New Polynucleobacter species.</title>
        <authorList>
            <person name="Hahn M.W."/>
        </authorList>
    </citation>
    <scope>NUCLEOTIDE SEQUENCE</scope>
    <source>
        <strain evidence="4">UK-FUSCHL-C3</strain>
    </source>
</reference>
<comment type="similarity">
    <text evidence="1">Belongs to the DSD1 family.</text>
</comment>
<gene>
    <name evidence="4" type="ORF">NKE59_05625</name>
</gene>
<feature type="domain" description="D-serine dehydratase-like" evidence="3">
    <location>
        <begin position="267"/>
        <end position="354"/>
    </location>
</feature>
<dbReference type="InterPro" id="IPR001608">
    <property type="entry name" value="Ala_racemase_N"/>
</dbReference>
<dbReference type="EMBL" id="CP099959">
    <property type="protein sequence ID" value="XCC56981.1"/>
    <property type="molecule type" value="Genomic_DNA"/>
</dbReference>
<protein>
    <submittedName>
        <fullName evidence="4">DSD1 family PLP-dependent enzyme</fullName>
    </submittedName>
</protein>
<dbReference type="InterPro" id="IPR026956">
    <property type="entry name" value="D-ser_dehydrat-like_dom"/>
</dbReference>
<dbReference type="Pfam" id="PF01168">
    <property type="entry name" value="Ala_racemase_N"/>
    <property type="match status" value="1"/>
</dbReference>
<dbReference type="RefSeq" id="WP_353437984.1">
    <property type="nucleotide sequence ID" value="NZ_CP099959.1"/>
</dbReference>
<dbReference type="GO" id="GO:0008721">
    <property type="term" value="F:D-serine ammonia-lyase activity"/>
    <property type="evidence" value="ECO:0007669"/>
    <property type="project" value="TreeGrafter"/>
</dbReference>
<dbReference type="Gene3D" id="2.40.37.20">
    <property type="entry name" value="D-serine dehydratase-like domain"/>
    <property type="match status" value="1"/>
</dbReference>
<dbReference type="GO" id="GO:0036088">
    <property type="term" value="P:D-serine catabolic process"/>
    <property type="evidence" value="ECO:0007669"/>
    <property type="project" value="TreeGrafter"/>
</dbReference>
<dbReference type="SMART" id="SM01119">
    <property type="entry name" value="D-ser_dehydrat"/>
    <property type="match status" value="1"/>
</dbReference>
<keyword evidence="2" id="KW-0456">Lyase</keyword>
<dbReference type="AlphaFoldDB" id="A0AAU8A009"/>
<dbReference type="InterPro" id="IPR029066">
    <property type="entry name" value="PLP-binding_barrel"/>
</dbReference>
<dbReference type="PANTHER" id="PTHR28004">
    <property type="entry name" value="ZGC:162816-RELATED"/>
    <property type="match status" value="1"/>
</dbReference>
<dbReference type="InterPro" id="IPR051466">
    <property type="entry name" value="D-amino_acid_metab_enzyme"/>
</dbReference>
<dbReference type="PANTHER" id="PTHR28004:SF2">
    <property type="entry name" value="D-SERINE DEHYDRATASE"/>
    <property type="match status" value="1"/>
</dbReference>
<evidence type="ECO:0000313" key="4">
    <source>
        <dbReference type="EMBL" id="XCC56981.1"/>
    </source>
</evidence>
<dbReference type="InterPro" id="IPR042208">
    <property type="entry name" value="D-ser_dehydrat-like_sf"/>
</dbReference>
<dbReference type="CDD" id="cd06819">
    <property type="entry name" value="PLPDE_III_LS_D-TA"/>
    <property type="match status" value="1"/>
</dbReference>
<evidence type="ECO:0000259" key="3">
    <source>
        <dbReference type="SMART" id="SM01119"/>
    </source>
</evidence>
<sequence length="371" mass="40517">MSPWKAALPGDHLDQIDTPALILNLDAFERNMQRLQAALSGTGVRLRPHAKSHKCPDIALRQIQVGAVGICCQKVSEAAVFVEAGVQDILITNQVVGDKKVAHALDLAKRARIGILVDHEDQVSAFALSSNERQIKIDVYIEIDVGMGRCGVASTERTVSIARQIDQAPYLNFMGLQCYHGSAQHYRLPQERQNAITAVCEKAAATKEAIEKLGIKVERITGAGTGSVMLERDSKLFNEVQAGSYIFMDRDYAANQRDTHDLPFEHALFVKTAILSHPIQGRAVVDAGLKASSVDSGMPAIWQRTDAKYLKASDEHGVLELTADSTLKLGDYVMLVPGHCDPTVNLYDELICVRGDRVEAVWPISARGALL</sequence>
<organism evidence="4">
    <name type="scientific">Polynucleobacter sp. UK-FUSCHL-C3</name>
    <dbReference type="NCBI Taxonomy" id="2955208"/>
    <lineage>
        <taxon>Bacteria</taxon>
        <taxon>Pseudomonadati</taxon>
        <taxon>Pseudomonadota</taxon>
        <taxon>Betaproteobacteria</taxon>
        <taxon>Burkholderiales</taxon>
        <taxon>Burkholderiaceae</taxon>
        <taxon>Polynucleobacter</taxon>
    </lineage>
</organism>
<evidence type="ECO:0000256" key="1">
    <source>
        <dbReference type="ARBA" id="ARBA00005323"/>
    </source>
</evidence>
<accession>A0AAU8A009</accession>